<accession>A0A2A7MEV3</accession>
<evidence type="ECO:0000313" key="2">
    <source>
        <dbReference type="Proteomes" id="UP000220840"/>
    </source>
</evidence>
<protein>
    <submittedName>
        <fullName evidence="1">Uncharacterized protein</fullName>
    </submittedName>
</protein>
<sequence length="106" mass="12965">MIEIRNLRDVFGIINLGSDNSEIDKLVKDYYSKKNRTYRHIIKFHYLNPTTTKESMCIFGLKLKEYREIRDEIIEDVRQITYDYYKSRKIKFRKKSKVIDILDFMN</sequence>
<dbReference type="RefSeq" id="WP_058293538.1">
    <property type="nucleotide sequence ID" value="NZ_CAMTCL010000222.1"/>
</dbReference>
<dbReference type="EMBL" id="PDCJ01000003">
    <property type="protein sequence ID" value="PEG29638.1"/>
    <property type="molecule type" value="Genomic_DNA"/>
</dbReference>
<reference evidence="1 2" key="1">
    <citation type="submission" date="2017-10" db="EMBL/GenBank/DDBJ databases">
        <title>Effective Description of Clostridium neonatale sp. nov. linked to necrotizing enterocolitis in neonates and a clarification of species assignable to the genus Clostridium (Prazmowski 1880) emend. Lawson and Rainey 2016.</title>
        <authorList>
            <person name="Bernard K."/>
            <person name="Burdz T."/>
            <person name="Wiebe D."/>
            <person name="Balcewich B."/>
            <person name="Alfa M."/>
            <person name="Bernier A.-M."/>
        </authorList>
    </citation>
    <scope>NUCLEOTIDE SEQUENCE [LARGE SCALE GENOMIC DNA]</scope>
    <source>
        <strain evidence="1 2">LCDC99A005</strain>
    </source>
</reference>
<evidence type="ECO:0000313" key="1">
    <source>
        <dbReference type="EMBL" id="PEG29638.1"/>
    </source>
</evidence>
<organism evidence="1 2">
    <name type="scientific">Clostridium neonatale</name>
    <dbReference type="NCBI Taxonomy" id="137838"/>
    <lineage>
        <taxon>Bacteria</taxon>
        <taxon>Bacillati</taxon>
        <taxon>Bacillota</taxon>
        <taxon>Clostridia</taxon>
        <taxon>Eubacteriales</taxon>
        <taxon>Clostridiaceae</taxon>
        <taxon>Clostridium</taxon>
    </lineage>
</organism>
<dbReference type="STRING" id="137838.GCA_001458595_00587"/>
<gene>
    <name evidence="1" type="ORF">CQ394_17020</name>
</gene>
<proteinExistence type="predicted"/>
<keyword evidence="2" id="KW-1185">Reference proteome</keyword>
<name>A0A2A7MEV3_9CLOT</name>
<dbReference type="Proteomes" id="UP000220840">
    <property type="component" value="Unassembled WGS sequence"/>
</dbReference>
<comment type="caution">
    <text evidence="1">The sequence shown here is derived from an EMBL/GenBank/DDBJ whole genome shotgun (WGS) entry which is preliminary data.</text>
</comment>
<dbReference type="AlphaFoldDB" id="A0A2A7MEV3"/>